<dbReference type="SUPFAM" id="SSF63825">
    <property type="entry name" value="YWTD domain"/>
    <property type="match status" value="1"/>
</dbReference>
<comment type="caution">
    <text evidence="2">The sequence shown here is derived from an EMBL/GenBank/DDBJ whole genome shotgun (WGS) entry which is preliminary data.</text>
</comment>
<organism evidence="2 3">
    <name type="scientific">Dyella japonica</name>
    <dbReference type="NCBI Taxonomy" id="231455"/>
    <lineage>
        <taxon>Bacteria</taxon>
        <taxon>Pseudomonadati</taxon>
        <taxon>Pseudomonadota</taxon>
        <taxon>Gammaproteobacteria</taxon>
        <taxon>Lysobacterales</taxon>
        <taxon>Rhodanobacteraceae</taxon>
        <taxon>Dyella</taxon>
    </lineage>
</organism>
<proteinExistence type="predicted"/>
<dbReference type="InterPro" id="IPR056822">
    <property type="entry name" value="TEN_NHL"/>
</dbReference>
<keyword evidence="3" id="KW-1185">Reference proteome</keyword>
<evidence type="ECO:0000259" key="1">
    <source>
        <dbReference type="Pfam" id="PF25021"/>
    </source>
</evidence>
<dbReference type="Pfam" id="PF25021">
    <property type="entry name" value="TEN_NHL"/>
    <property type="match status" value="2"/>
</dbReference>
<name>A0ABV2K150_9GAMM</name>
<evidence type="ECO:0000313" key="3">
    <source>
        <dbReference type="Proteomes" id="UP001549184"/>
    </source>
</evidence>
<feature type="domain" description="Teneurin NHL" evidence="1">
    <location>
        <begin position="198"/>
        <end position="281"/>
    </location>
</feature>
<dbReference type="PANTHER" id="PTHR13833">
    <property type="match status" value="1"/>
</dbReference>
<gene>
    <name evidence="2" type="ORF">ABIC75_004559</name>
</gene>
<sequence length="354" mass="37086">MAALILQKGAAGTDGEHVLAPLRHASRVMLDSPTGVALDDAGNVYIVDMANLRVRRVDAISGAIRTVAGTGGDWFSVDNIQGSSASLQWPYGVATDLLGHLYIAENEGNRVRQIDLSTGKIRTVAGRGLGPGSFSGDGDDARKADLNAPESLTADAHGNVYIADTFNKRIRKLDAIAETLNTVATFNDPPSGVTVDEANQLWVTAGNSVTKIELTTGRAGIVAGTGEQGYSGDGGDARKAKLHEPRGVVVDHAGNLYITDTFNNRIRKVDGTTGIISTIAGGGWLDCENSCPATKARLDAPTGNPAIDKQGDVYFSDTGHHRVRVISARTGMLMTVVGNGQQGFGGDEYASRSP</sequence>
<dbReference type="SUPFAM" id="SSF101898">
    <property type="entry name" value="NHL repeat"/>
    <property type="match status" value="1"/>
</dbReference>
<dbReference type="EMBL" id="JBEPMU010000010">
    <property type="protein sequence ID" value="MET3654811.1"/>
    <property type="molecule type" value="Genomic_DNA"/>
</dbReference>
<protein>
    <submittedName>
        <fullName evidence="2">Sugar lactone lactonase YvrE</fullName>
    </submittedName>
</protein>
<evidence type="ECO:0000313" key="2">
    <source>
        <dbReference type="EMBL" id="MET3654811.1"/>
    </source>
</evidence>
<feature type="domain" description="Teneurin NHL" evidence="1">
    <location>
        <begin position="86"/>
        <end position="173"/>
    </location>
</feature>
<dbReference type="PANTHER" id="PTHR13833:SF78">
    <property type="entry name" value="POTASSIUM TRANSPORTER"/>
    <property type="match status" value="1"/>
</dbReference>
<accession>A0ABV2K150</accession>
<dbReference type="Gene3D" id="2.120.10.30">
    <property type="entry name" value="TolB, C-terminal domain"/>
    <property type="match status" value="4"/>
</dbReference>
<dbReference type="RefSeq" id="WP_354016139.1">
    <property type="nucleotide sequence ID" value="NZ_JBEPMU010000010.1"/>
</dbReference>
<dbReference type="InterPro" id="IPR011042">
    <property type="entry name" value="6-blade_b-propeller_TolB-like"/>
</dbReference>
<dbReference type="Proteomes" id="UP001549184">
    <property type="component" value="Unassembled WGS sequence"/>
</dbReference>
<reference evidence="2 3" key="1">
    <citation type="submission" date="2024-06" db="EMBL/GenBank/DDBJ databases">
        <title>Sorghum-associated microbial communities from plants grown in Nebraska, USA.</title>
        <authorList>
            <person name="Schachtman D."/>
        </authorList>
    </citation>
    <scope>NUCLEOTIDE SEQUENCE [LARGE SCALE GENOMIC DNA]</scope>
    <source>
        <strain evidence="2 3">1073</strain>
    </source>
</reference>